<organism evidence="1 2">
    <name type="scientific">Paenirhodobacter ferrireducens</name>
    <dbReference type="NCBI Taxonomy" id="1215032"/>
    <lineage>
        <taxon>Bacteria</taxon>
        <taxon>Pseudomonadati</taxon>
        <taxon>Pseudomonadota</taxon>
        <taxon>Alphaproteobacteria</taxon>
        <taxon>Rhodobacterales</taxon>
        <taxon>Rhodobacter group</taxon>
        <taxon>Paenirhodobacter</taxon>
    </lineage>
</organism>
<dbReference type="Gene3D" id="1.10.3210.10">
    <property type="entry name" value="Hypothetical protein af1432"/>
    <property type="match status" value="1"/>
</dbReference>
<name>A0A443LJR3_9RHOB</name>
<dbReference type="Proteomes" id="UP000286594">
    <property type="component" value="Unassembled WGS sequence"/>
</dbReference>
<dbReference type="SUPFAM" id="SSF109604">
    <property type="entry name" value="HD-domain/PDEase-like"/>
    <property type="match status" value="1"/>
</dbReference>
<comment type="caution">
    <text evidence="1">The sequence shown here is derived from an EMBL/GenBank/DDBJ whole genome shotgun (WGS) entry which is preliminary data.</text>
</comment>
<accession>A0A443LJR3</accession>
<evidence type="ECO:0000313" key="2">
    <source>
        <dbReference type="Proteomes" id="UP000286594"/>
    </source>
</evidence>
<dbReference type="EMBL" id="SAVB01000009">
    <property type="protein sequence ID" value="RWR49431.1"/>
    <property type="molecule type" value="Genomic_DNA"/>
</dbReference>
<dbReference type="RefSeq" id="WP_128148707.1">
    <property type="nucleotide sequence ID" value="NZ_SAVB01000009.1"/>
</dbReference>
<dbReference type="AlphaFoldDB" id="A0A443LJR3"/>
<reference evidence="1 2" key="1">
    <citation type="submission" date="2019-01" db="EMBL/GenBank/DDBJ databases">
        <title>Sinorhodobacter populi sp. nov. isolated from the symptomatic bark tissue of Populus euramericana canker.</title>
        <authorList>
            <person name="Xu G."/>
        </authorList>
    </citation>
    <scope>NUCLEOTIDE SEQUENCE [LARGE SCALE GENOMIC DNA]</scope>
    <source>
        <strain evidence="1 2">CCTCC AB2012026</strain>
    </source>
</reference>
<gene>
    <name evidence="1" type="ORF">EOW65_09135</name>
</gene>
<keyword evidence="2" id="KW-1185">Reference proteome</keyword>
<dbReference type="OrthoDB" id="7876716at2"/>
<sequence length="169" mass="18627">MRDLHEILRGGYCTRWHANPDLAHVRETLAEHHARVAQILLALHPSPSRHLIDAALHHDAGEPECGDLPGPFKVAHPKIAAAHAACEAQRLVELGCPPNLSETELRWLKMADRLAAYAHVAHVRPDLLGRFDWRETLAEVVAQAWQLGCEVEVEALSARLAPQLIGGEA</sequence>
<protein>
    <recommendedName>
        <fullName evidence="3">HD domain-containing protein</fullName>
    </recommendedName>
</protein>
<proteinExistence type="predicted"/>
<evidence type="ECO:0000313" key="1">
    <source>
        <dbReference type="EMBL" id="RWR49431.1"/>
    </source>
</evidence>
<evidence type="ECO:0008006" key="3">
    <source>
        <dbReference type="Google" id="ProtNLM"/>
    </source>
</evidence>